<organism evidence="1 2">
    <name type="scientific">Georgenia halotolerans</name>
    <dbReference type="NCBI Taxonomy" id="3028317"/>
    <lineage>
        <taxon>Bacteria</taxon>
        <taxon>Bacillati</taxon>
        <taxon>Actinomycetota</taxon>
        <taxon>Actinomycetes</taxon>
        <taxon>Micrococcales</taxon>
        <taxon>Bogoriellaceae</taxon>
        <taxon>Georgenia</taxon>
    </lineage>
</organism>
<feature type="non-terminal residue" evidence="1">
    <location>
        <position position="1"/>
    </location>
</feature>
<protein>
    <recommendedName>
        <fullName evidence="3">ABC transporter substrate-binding protein</fullName>
    </recommendedName>
</protein>
<keyword evidence="2" id="KW-1185">Reference proteome</keyword>
<accession>A0ABT5TS62</accession>
<evidence type="ECO:0000313" key="2">
    <source>
        <dbReference type="Proteomes" id="UP001165561"/>
    </source>
</evidence>
<gene>
    <name evidence="1" type="ORF">PU560_00240</name>
</gene>
<name>A0ABT5TS62_9MICO</name>
<comment type="caution">
    <text evidence="1">The sequence shown here is derived from an EMBL/GenBank/DDBJ whole genome shotgun (WGS) entry which is preliminary data.</text>
</comment>
<feature type="non-terminal residue" evidence="1">
    <location>
        <position position="86"/>
    </location>
</feature>
<sequence length="86" mass="9108">GGNEPTFHDVMGTLGYGIDVGWTNLAGGMDPAAKGDEVLEPLFVKAGTKPVTMTPLAHYAPKENIPFGWYTGEGTEGERNTVAQID</sequence>
<proteinExistence type="predicted"/>
<dbReference type="EMBL" id="JARACI010000057">
    <property type="protein sequence ID" value="MDD9204887.1"/>
    <property type="molecule type" value="Genomic_DNA"/>
</dbReference>
<evidence type="ECO:0000313" key="1">
    <source>
        <dbReference type="EMBL" id="MDD9204887.1"/>
    </source>
</evidence>
<reference evidence="1" key="1">
    <citation type="submission" date="2023-02" db="EMBL/GenBank/DDBJ databases">
        <title>Georgenia sp.10Sc9-8, isolated from a soil sample collected from the Taklamakan desert.</title>
        <authorList>
            <person name="Liu S."/>
        </authorList>
    </citation>
    <scope>NUCLEOTIDE SEQUENCE</scope>
    <source>
        <strain evidence="1">10Sc9-8</strain>
    </source>
</reference>
<evidence type="ECO:0008006" key="3">
    <source>
        <dbReference type="Google" id="ProtNLM"/>
    </source>
</evidence>
<dbReference type="Proteomes" id="UP001165561">
    <property type="component" value="Unassembled WGS sequence"/>
</dbReference>